<sequence length="234" mass="26612">MSDEHYWSDSESPPAYTEYAHTTPGHTECFGFIQSGCTRPPAAGGFCAAHQGQAMWVDPKAGSITAEERREHAEGRRCCGLTKNYQLCNTSSGGKYRYCRRHHDQRTPPHVERAPGHEPAQRGIVRERMLEFLRLQSESAAGEQQAQNRWAQGEQDRLRQQRERAEEQGAQNRRAQEEQRRIEHQTVFTEPCRRRLDFSDHRVEGSPAAQAGTGFGFLILALLLLSLLVERIRG</sequence>
<dbReference type="AlphaFoldDB" id="A0AAD7J233"/>
<keyword evidence="4" id="KW-1185">Reference proteome</keyword>
<evidence type="ECO:0000313" key="4">
    <source>
        <dbReference type="Proteomes" id="UP001215598"/>
    </source>
</evidence>
<organism evidence="3 4">
    <name type="scientific">Mycena metata</name>
    <dbReference type="NCBI Taxonomy" id="1033252"/>
    <lineage>
        <taxon>Eukaryota</taxon>
        <taxon>Fungi</taxon>
        <taxon>Dikarya</taxon>
        <taxon>Basidiomycota</taxon>
        <taxon>Agaricomycotina</taxon>
        <taxon>Agaricomycetes</taxon>
        <taxon>Agaricomycetidae</taxon>
        <taxon>Agaricales</taxon>
        <taxon>Marasmiineae</taxon>
        <taxon>Mycenaceae</taxon>
        <taxon>Mycena</taxon>
    </lineage>
</organism>
<feature type="compositionally biased region" description="Basic and acidic residues" evidence="1">
    <location>
        <begin position="154"/>
        <end position="167"/>
    </location>
</feature>
<evidence type="ECO:0000313" key="3">
    <source>
        <dbReference type="EMBL" id="KAJ7755460.1"/>
    </source>
</evidence>
<keyword evidence="2" id="KW-1133">Transmembrane helix</keyword>
<name>A0AAD7J233_9AGAR</name>
<reference evidence="3" key="1">
    <citation type="submission" date="2023-03" db="EMBL/GenBank/DDBJ databases">
        <title>Massive genome expansion in bonnet fungi (Mycena s.s.) driven by repeated elements and novel gene families across ecological guilds.</title>
        <authorList>
            <consortium name="Lawrence Berkeley National Laboratory"/>
            <person name="Harder C.B."/>
            <person name="Miyauchi S."/>
            <person name="Viragh M."/>
            <person name="Kuo A."/>
            <person name="Thoen E."/>
            <person name="Andreopoulos B."/>
            <person name="Lu D."/>
            <person name="Skrede I."/>
            <person name="Drula E."/>
            <person name="Henrissat B."/>
            <person name="Morin E."/>
            <person name="Kohler A."/>
            <person name="Barry K."/>
            <person name="LaButti K."/>
            <person name="Morin E."/>
            <person name="Salamov A."/>
            <person name="Lipzen A."/>
            <person name="Mereny Z."/>
            <person name="Hegedus B."/>
            <person name="Baldrian P."/>
            <person name="Stursova M."/>
            <person name="Weitz H."/>
            <person name="Taylor A."/>
            <person name="Grigoriev I.V."/>
            <person name="Nagy L.G."/>
            <person name="Martin F."/>
            <person name="Kauserud H."/>
        </authorList>
    </citation>
    <scope>NUCLEOTIDE SEQUENCE</scope>
    <source>
        <strain evidence="3">CBHHK182m</strain>
    </source>
</reference>
<accession>A0AAD7J233</accession>
<evidence type="ECO:0000256" key="2">
    <source>
        <dbReference type="SAM" id="Phobius"/>
    </source>
</evidence>
<comment type="caution">
    <text evidence="3">The sequence shown here is derived from an EMBL/GenBank/DDBJ whole genome shotgun (WGS) entry which is preliminary data.</text>
</comment>
<protein>
    <submittedName>
        <fullName evidence="3">Uncharacterized protein</fullName>
    </submittedName>
</protein>
<evidence type="ECO:0000256" key="1">
    <source>
        <dbReference type="SAM" id="MobiDB-lite"/>
    </source>
</evidence>
<dbReference type="Proteomes" id="UP001215598">
    <property type="component" value="Unassembled WGS sequence"/>
</dbReference>
<feature type="compositionally biased region" description="Low complexity" evidence="1">
    <location>
        <begin position="138"/>
        <end position="147"/>
    </location>
</feature>
<proteinExistence type="predicted"/>
<keyword evidence="2" id="KW-0472">Membrane</keyword>
<dbReference type="EMBL" id="JARKIB010000049">
    <property type="protein sequence ID" value="KAJ7755460.1"/>
    <property type="molecule type" value="Genomic_DNA"/>
</dbReference>
<feature type="transmembrane region" description="Helical" evidence="2">
    <location>
        <begin position="208"/>
        <end position="229"/>
    </location>
</feature>
<keyword evidence="2" id="KW-0812">Transmembrane</keyword>
<feature type="region of interest" description="Disordered" evidence="1">
    <location>
        <begin position="138"/>
        <end position="181"/>
    </location>
</feature>
<gene>
    <name evidence="3" type="ORF">B0H16DRAFT_1690188</name>
</gene>